<evidence type="ECO:0000256" key="2">
    <source>
        <dbReference type="PROSITE-ProRule" id="PRU00335"/>
    </source>
</evidence>
<evidence type="ECO:0000259" key="4">
    <source>
        <dbReference type="PROSITE" id="PS50977"/>
    </source>
</evidence>
<evidence type="ECO:0000313" key="5">
    <source>
        <dbReference type="EMBL" id="MBO2442108.1"/>
    </source>
</evidence>
<keyword evidence="1 2" id="KW-0238">DNA-binding</keyword>
<dbReference type="Pfam" id="PF00440">
    <property type="entry name" value="TetR_N"/>
    <property type="match status" value="1"/>
</dbReference>
<dbReference type="EMBL" id="JAGEOK010000023">
    <property type="protein sequence ID" value="MBO2442108.1"/>
    <property type="molecule type" value="Genomic_DNA"/>
</dbReference>
<reference evidence="5 6" key="1">
    <citation type="submission" date="2021-03" db="EMBL/GenBank/DDBJ databases">
        <authorList>
            <person name="Kanchanasin P."/>
            <person name="Saeng-In P."/>
            <person name="Phongsopitanun W."/>
            <person name="Yuki M."/>
            <person name="Kudo T."/>
            <person name="Ohkuma M."/>
            <person name="Tanasupawat S."/>
        </authorList>
    </citation>
    <scope>NUCLEOTIDE SEQUENCE [LARGE SCALE GENOMIC DNA]</scope>
    <source>
        <strain evidence="5 6">L46</strain>
    </source>
</reference>
<dbReference type="PANTHER" id="PTHR30328">
    <property type="entry name" value="TRANSCRIPTIONAL REPRESSOR"/>
    <property type="match status" value="1"/>
</dbReference>
<accession>A0ABS3R7E0</accession>
<evidence type="ECO:0000256" key="1">
    <source>
        <dbReference type="ARBA" id="ARBA00023125"/>
    </source>
</evidence>
<gene>
    <name evidence="5" type="ORF">J4557_31745</name>
</gene>
<feature type="DNA-binding region" description="H-T-H motif" evidence="2">
    <location>
        <begin position="25"/>
        <end position="44"/>
    </location>
</feature>
<feature type="compositionally biased region" description="Gly residues" evidence="3">
    <location>
        <begin position="195"/>
        <end position="207"/>
    </location>
</feature>
<evidence type="ECO:0000256" key="3">
    <source>
        <dbReference type="SAM" id="MobiDB-lite"/>
    </source>
</evidence>
<organism evidence="5 6">
    <name type="scientific">Actinomadura nitritigenes</name>
    <dbReference type="NCBI Taxonomy" id="134602"/>
    <lineage>
        <taxon>Bacteria</taxon>
        <taxon>Bacillati</taxon>
        <taxon>Actinomycetota</taxon>
        <taxon>Actinomycetes</taxon>
        <taxon>Streptosporangiales</taxon>
        <taxon>Thermomonosporaceae</taxon>
        <taxon>Actinomadura</taxon>
    </lineage>
</organism>
<keyword evidence="6" id="KW-1185">Reference proteome</keyword>
<proteinExistence type="predicted"/>
<dbReference type="InterPro" id="IPR001647">
    <property type="entry name" value="HTH_TetR"/>
</dbReference>
<dbReference type="Gene3D" id="1.10.357.10">
    <property type="entry name" value="Tetracycline Repressor, domain 2"/>
    <property type="match status" value="1"/>
</dbReference>
<name>A0ABS3R7E0_9ACTN</name>
<comment type="caution">
    <text evidence="5">The sequence shown here is derived from an EMBL/GenBank/DDBJ whole genome shotgun (WGS) entry which is preliminary data.</text>
</comment>
<feature type="domain" description="HTH tetR-type" evidence="4">
    <location>
        <begin position="2"/>
        <end position="62"/>
    </location>
</feature>
<dbReference type="PRINTS" id="PR00455">
    <property type="entry name" value="HTHTETR"/>
</dbReference>
<sequence>MAESKASLLTAAAEEFAQYGLRGARIQAIVKRAGVNERMIYHHFGSKEGLYRAVLTDQMAALHDAWSPALQKARDLTPYEGVAAALDAFAAGLASRPVLIGLWLHESLGGWQTLPLPSADTLPAELRELYERGQREGVFRGDCPFEIAYGIAMSALIGGAVLARRGDALAEDKGIDFSAPETRRLVLEQLLDGMTGPGRTHGQGEAVGGAQPRTTSAP</sequence>
<dbReference type="InterPro" id="IPR050109">
    <property type="entry name" value="HTH-type_TetR-like_transc_reg"/>
</dbReference>
<dbReference type="RefSeq" id="WP_208270438.1">
    <property type="nucleotide sequence ID" value="NZ_BAAAGM010000066.1"/>
</dbReference>
<evidence type="ECO:0000313" key="6">
    <source>
        <dbReference type="Proteomes" id="UP000666915"/>
    </source>
</evidence>
<dbReference type="PROSITE" id="PS50977">
    <property type="entry name" value="HTH_TETR_2"/>
    <property type="match status" value="1"/>
</dbReference>
<feature type="region of interest" description="Disordered" evidence="3">
    <location>
        <begin position="193"/>
        <end position="218"/>
    </location>
</feature>
<protein>
    <submittedName>
        <fullName evidence="5">TetR/AcrR family transcriptional regulator</fullName>
    </submittedName>
</protein>
<dbReference type="InterPro" id="IPR009057">
    <property type="entry name" value="Homeodomain-like_sf"/>
</dbReference>
<dbReference type="Proteomes" id="UP000666915">
    <property type="component" value="Unassembled WGS sequence"/>
</dbReference>
<dbReference type="SUPFAM" id="SSF46689">
    <property type="entry name" value="Homeodomain-like"/>
    <property type="match status" value="1"/>
</dbReference>
<dbReference type="PANTHER" id="PTHR30328:SF54">
    <property type="entry name" value="HTH-TYPE TRANSCRIPTIONAL REPRESSOR SCO4008"/>
    <property type="match status" value="1"/>
</dbReference>